<sequence length="98" mass="11208">MQQLMHLCAIRWLLDGSVRFLRLSPKCYVKRKRRKFIDPIVVGKTPSKKKVAEIYEDMKVGELAKVLGSSDEEVLQVLKNLNNSPGINNESNLHMLCP</sequence>
<protein>
    <submittedName>
        <fullName evidence="1">Uncharacterized protein</fullName>
    </submittedName>
</protein>
<name>J9E1M7_WUCBA</name>
<evidence type="ECO:0000313" key="1">
    <source>
        <dbReference type="EMBL" id="EJW76101.1"/>
    </source>
</evidence>
<reference evidence="2" key="1">
    <citation type="submission" date="2012-08" db="EMBL/GenBank/DDBJ databases">
        <title>The Genome Sequence of Wuchereria bancrofti.</title>
        <authorList>
            <person name="Nutman T.B."/>
            <person name="Fink D.L."/>
            <person name="Russ C."/>
            <person name="Young S."/>
            <person name="Zeng Q."/>
            <person name="Koehrsen M."/>
            <person name="Alvarado L."/>
            <person name="Berlin A."/>
            <person name="Chapman S.B."/>
            <person name="Chen Z."/>
            <person name="Freedman E."/>
            <person name="Gellesch M."/>
            <person name="Goldberg J."/>
            <person name="Griggs A."/>
            <person name="Gujja S."/>
            <person name="Heilman E.R."/>
            <person name="Heiman D."/>
            <person name="Hepburn T."/>
            <person name="Howarth C."/>
            <person name="Jen D."/>
            <person name="Larson L."/>
            <person name="Lewis B."/>
            <person name="Mehta T."/>
            <person name="Park D."/>
            <person name="Pearson M."/>
            <person name="Roberts A."/>
            <person name="Saif S."/>
            <person name="Shea T."/>
            <person name="Shenoy N."/>
            <person name="Sisk P."/>
            <person name="Stolte C."/>
            <person name="Sykes S."/>
            <person name="Walk T."/>
            <person name="White J."/>
            <person name="Yandava C."/>
            <person name="Haas B."/>
            <person name="Henn M.R."/>
            <person name="Nusbaum C."/>
            <person name="Birren B."/>
        </authorList>
    </citation>
    <scope>NUCLEOTIDE SEQUENCE [LARGE SCALE GENOMIC DNA]</scope>
    <source>
        <strain evidence="2">NA</strain>
    </source>
</reference>
<dbReference type="AlphaFoldDB" id="J9E1M7"/>
<proteinExistence type="predicted"/>
<dbReference type="EMBL" id="ADBV01009563">
    <property type="protein sequence ID" value="EJW76101.1"/>
    <property type="molecule type" value="Genomic_DNA"/>
</dbReference>
<evidence type="ECO:0000313" key="2">
    <source>
        <dbReference type="Proteomes" id="UP000004810"/>
    </source>
</evidence>
<comment type="caution">
    <text evidence="1">The sequence shown here is derived from an EMBL/GenBank/DDBJ whole genome shotgun (WGS) entry which is preliminary data.</text>
</comment>
<organism evidence="1 2">
    <name type="scientific">Wuchereria bancrofti</name>
    <dbReference type="NCBI Taxonomy" id="6293"/>
    <lineage>
        <taxon>Eukaryota</taxon>
        <taxon>Metazoa</taxon>
        <taxon>Ecdysozoa</taxon>
        <taxon>Nematoda</taxon>
        <taxon>Chromadorea</taxon>
        <taxon>Rhabditida</taxon>
        <taxon>Spirurina</taxon>
        <taxon>Spiruromorpha</taxon>
        <taxon>Filarioidea</taxon>
        <taxon>Onchocercidae</taxon>
        <taxon>Wuchereria</taxon>
    </lineage>
</organism>
<dbReference type="Proteomes" id="UP000004810">
    <property type="component" value="Unassembled WGS sequence"/>
</dbReference>
<accession>J9E1M7</accession>
<gene>
    <name evidence="1" type="ORF">WUBG_12991</name>
</gene>